<protein>
    <submittedName>
        <fullName evidence="1">Uncharacterized protein</fullName>
    </submittedName>
</protein>
<comment type="caution">
    <text evidence="1">The sequence shown here is derived from an EMBL/GenBank/DDBJ whole genome shotgun (WGS) entry which is preliminary data.</text>
</comment>
<proteinExistence type="predicted"/>
<gene>
    <name evidence="1" type="ORF">GGX14DRAFT_401922</name>
</gene>
<reference evidence="1" key="1">
    <citation type="submission" date="2023-03" db="EMBL/GenBank/DDBJ databases">
        <title>Massive genome expansion in bonnet fungi (Mycena s.s.) driven by repeated elements and novel gene families across ecological guilds.</title>
        <authorList>
            <consortium name="Lawrence Berkeley National Laboratory"/>
            <person name="Harder C.B."/>
            <person name="Miyauchi S."/>
            <person name="Viragh M."/>
            <person name="Kuo A."/>
            <person name="Thoen E."/>
            <person name="Andreopoulos B."/>
            <person name="Lu D."/>
            <person name="Skrede I."/>
            <person name="Drula E."/>
            <person name="Henrissat B."/>
            <person name="Morin E."/>
            <person name="Kohler A."/>
            <person name="Barry K."/>
            <person name="LaButti K."/>
            <person name="Morin E."/>
            <person name="Salamov A."/>
            <person name="Lipzen A."/>
            <person name="Mereny Z."/>
            <person name="Hegedus B."/>
            <person name="Baldrian P."/>
            <person name="Stursova M."/>
            <person name="Weitz H."/>
            <person name="Taylor A."/>
            <person name="Grigoriev I.V."/>
            <person name="Nagy L.G."/>
            <person name="Martin F."/>
            <person name="Kauserud H."/>
        </authorList>
    </citation>
    <scope>NUCLEOTIDE SEQUENCE</scope>
    <source>
        <strain evidence="1">9144</strain>
    </source>
</reference>
<name>A0AAD6YA15_9AGAR</name>
<dbReference type="Proteomes" id="UP001219525">
    <property type="component" value="Unassembled WGS sequence"/>
</dbReference>
<accession>A0AAD6YA15</accession>
<dbReference type="EMBL" id="JARJCW010000072">
    <property type="protein sequence ID" value="KAJ7198560.1"/>
    <property type="molecule type" value="Genomic_DNA"/>
</dbReference>
<evidence type="ECO:0000313" key="2">
    <source>
        <dbReference type="Proteomes" id="UP001219525"/>
    </source>
</evidence>
<evidence type="ECO:0000313" key="1">
    <source>
        <dbReference type="EMBL" id="KAJ7198560.1"/>
    </source>
</evidence>
<sequence>MHAEYFNNVSDTPTADQYAALLDKLRGFPGMEDSRRDTFKAWFKRQRRLALRARVVPKASAVLQPQHNLVYQSLTPDVLKNLDNVWTSVPANKRHQLYDHWTNVAYCNVGANPDDVAHWLLDRERAEA</sequence>
<dbReference type="AlphaFoldDB" id="A0AAD6YA15"/>
<keyword evidence="2" id="KW-1185">Reference proteome</keyword>
<organism evidence="1 2">
    <name type="scientific">Mycena pura</name>
    <dbReference type="NCBI Taxonomy" id="153505"/>
    <lineage>
        <taxon>Eukaryota</taxon>
        <taxon>Fungi</taxon>
        <taxon>Dikarya</taxon>
        <taxon>Basidiomycota</taxon>
        <taxon>Agaricomycotina</taxon>
        <taxon>Agaricomycetes</taxon>
        <taxon>Agaricomycetidae</taxon>
        <taxon>Agaricales</taxon>
        <taxon>Marasmiineae</taxon>
        <taxon>Mycenaceae</taxon>
        <taxon>Mycena</taxon>
    </lineage>
</organism>